<dbReference type="InterPro" id="IPR001610">
    <property type="entry name" value="PAC"/>
</dbReference>
<dbReference type="InterPro" id="IPR035919">
    <property type="entry name" value="EAL_sf"/>
</dbReference>
<dbReference type="SMART" id="SM00267">
    <property type="entry name" value="GGDEF"/>
    <property type="match status" value="1"/>
</dbReference>
<proteinExistence type="predicted"/>
<protein>
    <submittedName>
        <fullName evidence="5">GGDEF domain-containing protein</fullName>
    </submittedName>
</protein>
<dbReference type="PANTHER" id="PTHR44757:SF2">
    <property type="entry name" value="BIOFILM ARCHITECTURE MAINTENANCE PROTEIN MBAA"/>
    <property type="match status" value="1"/>
</dbReference>
<reference evidence="5" key="1">
    <citation type="journal article" date="2014" name="Int. J. Syst. Evol. Microbiol.">
        <title>Complete genome sequence of Corynebacterium casei LMG S-19264T (=DSM 44701T), isolated from a smear-ripened cheese.</title>
        <authorList>
            <consortium name="US DOE Joint Genome Institute (JGI-PGF)"/>
            <person name="Walter F."/>
            <person name="Albersmeier A."/>
            <person name="Kalinowski J."/>
            <person name="Ruckert C."/>
        </authorList>
    </citation>
    <scope>NUCLEOTIDE SEQUENCE</scope>
    <source>
        <strain evidence="5">KCTC 42249</strain>
    </source>
</reference>
<dbReference type="InterPro" id="IPR001633">
    <property type="entry name" value="EAL_dom"/>
</dbReference>
<dbReference type="AlphaFoldDB" id="A0A8J3GK55"/>
<feature type="transmembrane region" description="Helical" evidence="1">
    <location>
        <begin position="42"/>
        <end position="65"/>
    </location>
</feature>
<dbReference type="NCBIfam" id="TIGR00254">
    <property type="entry name" value="GGDEF"/>
    <property type="match status" value="1"/>
</dbReference>
<evidence type="ECO:0000313" key="5">
    <source>
        <dbReference type="EMBL" id="GHD12188.1"/>
    </source>
</evidence>
<dbReference type="InterPro" id="IPR052155">
    <property type="entry name" value="Biofilm_reg_signaling"/>
</dbReference>
<dbReference type="SMART" id="SM00052">
    <property type="entry name" value="EAL"/>
    <property type="match status" value="1"/>
</dbReference>
<keyword evidence="1" id="KW-0472">Membrane</keyword>
<dbReference type="Pfam" id="PF00990">
    <property type="entry name" value="GGDEF"/>
    <property type="match status" value="1"/>
</dbReference>
<feature type="domain" description="PAC" evidence="2">
    <location>
        <begin position="293"/>
        <end position="346"/>
    </location>
</feature>
<dbReference type="Gene3D" id="3.30.70.270">
    <property type="match status" value="1"/>
</dbReference>
<dbReference type="Gene3D" id="3.20.20.450">
    <property type="entry name" value="EAL domain"/>
    <property type="match status" value="1"/>
</dbReference>
<dbReference type="EMBL" id="BMZQ01000001">
    <property type="protein sequence ID" value="GHD12188.1"/>
    <property type="molecule type" value="Genomic_DNA"/>
</dbReference>
<dbReference type="InterPro" id="IPR000160">
    <property type="entry name" value="GGDEF_dom"/>
</dbReference>
<dbReference type="InterPro" id="IPR035965">
    <property type="entry name" value="PAS-like_dom_sf"/>
</dbReference>
<evidence type="ECO:0000259" key="3">
    <source>
        <dbReference type="PROSITE" id="PS50883"/>
    </source>
</evidence>
<dbReference type="SMART" id="SM00086">
    <property type="entry name" value="PAC"/>
    <property type="match status" value="1"/>
</dbReference>
<dbReference type="CDD" id="cd01948">
    <property type="entry name" value="EAL"/>
    <property type="match status" value="1"/>
</dbReference>
<dbReference type="SUPFAM" id="SSF55073">
    <property type="entry name" value="Nucleotide cyclase"/>
    <property type="match status" value="1"/>
</dbReference>
<dbReference type="InterPro" id="IPR029787">
    <property type="entry name" value="Nucleotide_cyclase"/>
</dbReference>
<dbReference type="PROSITE" id="PS50887">
    <property type="entry name" value="GGDEF"/>
    <property type="match status" value="1"/>
</dbReference>
<reference evidence="5" key="2">
    <citation type="submission" date="2020-09" db="EMBL/GenBank/DDBJ databases">
        <authorList>
            <person name="Sun Q."/>
            <person name="Kim S."/>
        </authorList>
    </citation>
    <scope>NUCLEOTIDE SEQUENCE</scope>
    <source>
        <strain evidence="5">KCTC 42249</strain>
    </source>
</reference>
<comment type="caution">
    <text evidence="5">The sequence shown here is derived from an EMBL/GenBank/DDBJ whole genome shotgun (WGS) entry which is preliminary data.</text>
</comment>
<keyword evidence="1" id="KW-1133">Transmembrane helix</keyword>
<feature type="domain" description="EAL" evidence="3">
    <location>
        <begin position="515"/>
        <end position="764"/>
    </location>
</feature>
<dbReference type="Proteomes" id="UP000630142">
    <property type="component" value="Unassembled WGS sequence"/>
</dbReference>
<sequence length="767" mass="84640">MISLDSGIALVRKGVTTMQRLIRLQRPESKFEEAALNDQAGLLLYLGILFATTGICTMTFIVLQFRPWDRPFLVVACAAILLSYALILLASRQWRRRGDASRFLRIACALYICLGTSWGALINGLLFYSEPDQRALAIGLALGVVSTPIICVPAIVAFSFFLPVALLSIVGVALLDVADTVTVIAFTIFTLYAVIGIVGLNTAFIGRSDAQGALQRKIETVNVFLREYQEGSPDWLWETDAQFCLKQVPLELARTLGIEPTRSDLQRLDDLFLSVGTADNRPDLGSLLQQGRAFREMTVTAQSHSRQRWFTLTGHPVHDERGGLIGFRGIGRDITERYEADMKLAYMARHDGLTGLLNRKAFVARVEEACREGGRFALLSIDLDDFKGKNDNYGHHIGDALLVEAARRIQSLLRPADAAGRLGGDEFAVLVSDADIDIAYSTATALARLLAEPTTIDGQTVLPGATLGVAASDGSEQDATRVFLMADLALYKAKVSSKGNAARFEPHLEEAYFARLVQEQEFVDALDRQEITVAYQPIADLMTGQVLCVEALARWYHPQRGAISPAIFVETAERGGLIDRLGEVVLRRACMDAIQWPETVQINVNLSPKQLISGRFPALLASILQETRLPPSRLGIEITENVFIDFAEDAIRQLLTISNCGVKIILDDFGTGYSSLSYLRMIEVDGLKIDASFLRQLPDRKVEAIIRTVTRLTADLNIYLVAEGIERPEQLEWLRENGVQFGQGFLLGRPRLDPQLGRIDLRSSIPS</sequence>
<dbReference type="Pfam" id="PF08448">
    <property type="entry name" value="PAS_4"/>
    <property type="match status" value="1"/>
</dbReference>
<dbReference type="RefSeq" id="WP_189502917.1">
    <property type="nucleotide sequence ID" value="NZ_BMZQ01000001.1"/>
</dbReference>
<dbReference type="InterPro" id="IPR013656">
    <property type="entry name" value="PAS_4"/>
</dbReference>
<dbReference type="PANTHER" id="PTHR44757">
    <property type="entry name" value="DIGUANYLATE CYCLASE DGCP"/>
    <property type="match status" value="1"/>
</dbReference>
<name>A0A8J3GK55_9HYPH</name>
<dbReference type="Pfam" id="PF00563">
    <property type="entry name" value="EAL"/>
    <property type="match status" value="1"/>
</dbReference>
<accession>A0A8J3GK55</accession>
<dbReference type="SUPFAM" id="SSF55785">
    <property type="entry name" value="PYP-like sensor domain (PAS domain)"/>
    <property type="match status" value="1"/>
</dbReference>
<evidence type="ECO:0000256" key="1">
    <source>
        <dbReference type="SAM" id="Phobius"/>
    </source>
</evidence>
<evidence type="ECO:0000259" key="2">
    <source>
        <dbReference type="PROSITE" id="PS50113"/>
    </source>
</evidence>
<feature type="transmembrane region" description="Helical" evidence="1">
    <location>
        <begin position="135"/>
        <end position="155"/>
    </location>
</feature>
<dbReference type="CDD" id="cd01949">
    <property type="entry name" value="GGDEF"/>
    <property type="match status" value="1"/>
</dbReference>
<organism evidence="5 6">
    <name type="scientific">Tianweitania populi</name>
    <dbReference type="NCBI Taxonomy" id="1607949"/>
    <lineage>
        <taxon>Bacteria</taxon>
        <taxon>Pseudomonadati</taxon>
        <taxon>Pseudomonadota</taxon>
        <taxon>Alphaproteobacteria</taxon>
        <taxon>Hyphomicrobiales</taxon>
        <taxon>Phyllobacteriaceae</taxon>
        <taxon>Tianweitania</taxon>
    </lineage>
</organism>
<feature type="transmembrane region" description="Helical" evidence="1">
    <location>
        <begin position="71"/>
        <end position="91"/>
    </location>
</feature>
<evidence type="ECO:0000313" key="6">
    <source>
        <dbReference type="Proteomes" id="UP000630142"/>
    </source>
</evidence>
<dbReference type="PROSITE" id="PS50883">
    <property type="entry name" value="EAL"/>
    <property type="match status" value="1"/>
</dbReference>
<dbReference type="InterPro" id="IPR000700">
    <property type="entry name" value="PAS-assoc_C"/>
</dbReference>
<keyword evidence="6" id="KW-1185">Reference proteome</keyword>
<dbReference type="InterPro" id="IPR043128">
    <property type="entry name" value="Rev_trsase/Diguanyl_cyclase"/>
</dbReference>
<feature type="transmembrane region" description="Helical" evidence="1">
    <location>
        <begin position="103"/>
        <end position="129"/>
    </location>
</feature>
<gene>
    <name evidence="5" type="ORF">GCM10016234_16130</name>
</gene>
<evidence type="ECO:0000259" key="4">
    <source>
        <dbReference type="PROSITE" id="PS50887"/>
    </source>
</evidence>
<keyword evidence="1" id="KW-0812">Transmembrane</keyword>
<feature type="domain" description="GGDEF" evidence="4">
    <location>
        <begin position="374"/>
        <end position="506"/>
    </location>
</feature>
<dbReference type="Gene3D" id="3.30.450.20">
    <property type="entry name" value="PAS domain"/>
    <property type="match status" value="1"/>
</dbReference>
<feature type="transmembrane region" description="Helical" evidence="1">
    <location>
        <begin position="184"/>
        <end position="206"/>
    </location>
</feature>
<dbReference type="SUPFAM" id="SSF141868">
    <property type="entry name" value="EAL domain-like"/>
    <property type="match status" value="1"/>
</dbReference>
<dbReference type="PROSITE" id="PS50113">
    <property type="entry name" value="PAC"/>
    <property type="match status" value="1"/>
</dbReference>